<dbReference type="InterPro" id="IPR036318">
    <property type="entry name" value="FAD-bd_PCMH-like_sf"/>
</dbReference>
<evidence type="ECO:0000256" key="2">
    <source>
        <dbReference type="ARBA" id="ARBA00023002"/>
    </source>
</evidence>
<sequence>MVTSVAIKVFLLAVASLPFTQTQTIRDGNQVVAANATTVARGAVEVSPDSSDSGVGYFSFESTQLTPEVIANLTTLNLTGIEYFNFGDASSTTAKLKSASCKALPGDFAWPPDIVWFVLDLLLGGGLIKSVPVAAPCYSDWYQYNPDECTTITSQWSSPEFQSSQPTGIDWPLFEGVTCLPPALGPTNATCTLGGMPSYIVNVTNVAQIQLAVNFARSLNLRLSIKNQGHDFNSKNVGAGSLSVWTSHLNHIQYLGPEFTIGSYSGPSLKIGAGVETLQVYEFADSLGLDVVGGVARTVGLGGGYIAGGGHSPLMSMYGMAADQVLALEIVLPDGRFVSVSETSYPDLFWALRGGGGSTFGVVTSLVIRAYPKLPITTLTFSFGTSHTITDCTFWEGMYAVWATFPVYADAGHYRYWSISCTSESSCSFSMSPHWANNYTTAQLQEFVAPLFANLTALGMPPQDVVYAEYDGVLNAFTTTFPASTEVVGSWTYHTGSRLFPRRNWENETSLAAQSAALRNTAVEAGMILGYNFKAAVNPTVNQDNAVNPAWRDMLSHTMLGAVWAQSATPDDIAAANQLLKKRLQTWRDVSPGSGAYLNEADINEPDFQQSFYGSNYARLYSMKQQYDPWGLLYAITAVGSEDWYVTGQIPYYPTQNGRLCRVGS</sequence>
<dbReference type="EMBL" id="EQ962658">
    <property type="protein sequence ID" value="EED14494.1"/>
    <property type="molecule type" value="Genomic_DNA"/>
</dbReference>
<dbReference type="OMA" id="ARTDANC"/>
<evidence type="ECO:0000313" key="5">
    <source>
        <dbReference type="EMBL" id="EED14494.1"/>
    </source>
</evidence>
<dbReference type="SUPFAM" id="SSF56176">
    <property type="entry name" value="FAD-binding/transporter-associated domain-like"/>
    <property type="match status" value="1"/>
</dbReference>
<dbReference type="PhylomeDB" id="B8MPQ5"/>
<feature type="domain" description="FAD-binding PCMH-type" evidence="4">
    <location>
        <begin position="193"/>
        <end position="373"/>
    </location>
</feature>
<dbReference type="InterPro" id="IPR016166">
    <property type="entry name" value="FAD-bd_PCMH"/>
</dbReference>
<evidence type="ECO:0000256" key="3">
    <source>
        <dbReference type="SAM" id="SignalP"/>
    </source>
</evidence>
<dbReference type="VEuPathDB" id="FungiDB:TSTA_107020"/>
<dbReference type="GeneID" id="8103602"/>
<keyword evidence="6" id="KW-1185">Reference proteome</keyword>
<dbReference type="Proteomes" id="UP000001745">
    <property type="component" value="Unassembled WGS sequence"/>
</dbReference>
<feature type="signal peptide" evidence="3">
    <location>
        <begin position="1"/>
        <end position="22"/>
    </location>
</feature>
<accession>B8MPQ5</accession>
<gene>
    <name evidence="5" type="ORF">TSTA_107020</name>
</gene>
<protein>
    <recommendedName>
        <fullName evidence="4">FAD-binding PCMH-type domain-containing protein</fullName>
    </recommendedName>
</protein>
<keyword evidence="3" id="KW-0732">Signal</keyword>
<dbReference type="STRING" id="441959.B8MPQ5"/>
<dbReference type="InParanoid" id="B8MPQ5"/>
<dbReference type="PANTHER" id="PTHR13878:SF91">
    <property type="entry name" value="FAD BINDING DOMAIN PROTEIN (AFU_ORTHOLOGUE AFUA_6G12070)-RELATED"/>
    <property type="match status" value="1"/>
</dbReference>
<dbReference type="InterPro" id="IPR016169">
    <property type="entry name" value="FAD-bd_PCMH_sub2"/>
</dbReference>
<dbReference type="OrthoDB" id="9983560at2759"/>
<dbReference type="Gene3D" id="3.30.465.10">
    <property type="match status" value="2"/>
</dbReference>
<evidence type="ECO:0000259" key="4">
    <source>
        <dbReference type="PROSITE" id="PS51387"/>
    </source>
</evidence>
<dbReference type="GO" id="GO:0016491">
    <property type="term" value="F:oxidoreductase activity"/>
    <property type="evidence" value="ECO:0007669"/>
    <property type="project" value="UniProtKB-KW"/>
</dbReference>
<name>B8MPQ5_TALSN</name>
<dbReference type="PANTHER" id="PTHR13878">
    <property type="entry name" value="GULONOLACTONE OXIDASE"/>
    <property type="match status" value="1"/>
</dbReference>
<dbReference type="AlphaFoldDB" id="B8MPQ5"/>
<dbReference type="RefSeq" id="XP_002486732.1">
    <property type="nucleotide sequence ID" value="XM_002486687.1"/>
</dbReference>
<dbReference type="InterPro" id="IPR012951">
    <property type="entry name" value="BBE"/>
</dbReference>
<dbReference type="GO" id="GO:0071949">
    <property type="term" value="F:FAD binding"/>
    <property type="evidence" value="ECO:0007669"/>
    <property type="project" value="InterPro"/>
</dbReference>
<dbReference type="Pfam" id="PF08031">
    <property type="entry name" value="BBE"/>
    <property type="match status" value="1"/>
</dbReference>
<evidence type="ECO:0000256" key="1">
    <source>
        <dbReference type="ARBA" id="ARBA00005466"/>
    </source>
</evidence>
<keyword evidence="2" id="KW-0560">Oxidoreductase</keyword>
<organism evidence="5 6">
    <name type="scientific">Talaromyces stipitatus (strain ATCC 10500 / CBS 375.48 / QM 6759 / NRRL 1006)</name>
    <name type="common">Penicillium stipitatum</name>
    <dbReference type="NCBI Taxonomy" id="441959"/>
    <lineage>
        <taxon>Eukaryota</taxon>
        <taxon>Fungi</taxon>
        <taxon>Dikarya</taxon>
        <taxon>Ascomycota</taxon>
        <taxon>Pezizomycotina</taxon>
        <taxon>Eurotiomycetes</taxon>
        <taxon>Eurotiomycetidae</taxon>
        <taxon>Eurotiales</taxon>
        <taxon>Trichocomaceae</taxon>
        <taxon>Talaromyces</taxon>
        <taxon>Talaromyces sect. Talaromyces</taxon>
    </lineage>
</organism>
<dbReference type="Pfam" id="PF01565">
    <property type="entry name" value="FAD_binding_4"/>
    <property type="match status" value="1"/>
</dbReference>
<dbReference type="PROSITE" id="PS51387">
    <property type="entry name" value="FAD_PCMH"/>
    <property type="match status" value="1"/>
</dbReference>
<evidence type="ECO:0000313" key="6">
    <source>
        <dbReference type="Proteomes" id="UP000001745"/>
    </source>
</evidence>
<feature type="chain" id="PRO_5002875274" description="FAD-binding PCMH-type domain-containing protein" evidence="3">
    <location>
        <begin position="23"/>
        <end position="665"/>
    </location>
</feature>
<dbReference type="InterPro" id="IPR006094">
    <property type="entry name" value="Oxid_FAD_bind_N"/>
</dbReference>
<dbReference type="HOGENOM" id="CLU_018354_4_2_1"/>
<dbReference type="eggNOG" id="ENOG502QUV4">
    <property type="taxonomic scope" value="Eukaryota"/>
</dbReference>
<proteinExistence type="inferred from homology"/>
<dbReference type="InterPro" id="IPR050432">
    <property type="entry name" value="FAD-linked_Oxidoreductases_BP"/>
</dbReference>
<comment type="similarity">
    <text evidence="1">Belongs to the oxygen-dependent FAD-linked oxidoreductase family.</text>
</comment>
<reference evidence="6" key="1">
    <citation type="journal article" date="2015" name="Genome Announc.">
        <title>Genome sequence of the AIDS-associated pathogen Penicillium marneffei (ATCC18224) and its near taxonomic relative Talaromyces stipitatus (ATCC10500).</title>
        <authorList>
            <person name="Nierman W.C."/>
            <person name="Fedorova-Abrams N.D."/>
            <person name="Andrianopoulos A."/>
        </authorList>
    </citation>
    <scope>NUCLEOTIDE SEQUENCE [LARGE SCALE GENOMIC DNA]</scope>
    <source>
        <strain evidence="6">ATCC 10500 / CBS 375.48 / QM 6759 / NRRL 1006</strain>
    </source>
</reference>